<comment type="caution">
    <text evidence="3">The sequence shown here is derived from an EMBL/GenBank/DDBJ whole genome shotgun (WGS) entry which is preliminary data.</text>
</comment>
<dbReference type="Gene3D" id="1.20.1170.10">
    <property type="match status" value="1"/>
</dbReference>
<dbReference type="EMBL" id="QPFP01000022">
    <property type="protein sequence ID" value="TEB30593.1"/>
    <property type="molecule type" value="Genomic_DNA"/>
</dbReference>
<dbReference type="Proteomes" id="UP000298030">
    <property type="component" value="Unassembled WGS sequence"/>
</dbReference>
<evidence type="ECO:0000313" key="3">
    <source>
        <dbReference type="EMBL" id="TEB30593.1"/>
    </source>
</evidence>
<accession>A0A4Y7T8W0</accession>
<reference evidence="3 4" key="1">
    <citation type="journal article" date="2019" name="Nat. Ecol. Evol.">
        <title>Megaphylogeny resolves global patterns of mushroom evolution.</title>
        <authorList>
            <person name="Varga T."/>
            <person name="Krizsan K."/>
            <person name="Foldi C."/>
            <person name="Dima B."/>
            <person name="Sanchez-Garcia M."/>
            <person name="Sanchez-Ramirez S."/>
            <person name="Szollosi G.J."/>
            <person name="Szarkandi J.G."/>
            <person name="Papp V."/>
            <person name="Albert L."/>
            <person name="Andreopoulos W."/>
            <person name="Angelini C."/>
            <person name="Antonin V."/>
            <person name="Barry K.W."/>
            <person name="Bougher N.L."/>
            <person name="Buchanan P."/>
            <person name="Buyck B."/>
            <person name="Bense V."/>
            <person name="Catcheside P."/>
            <person name="Chovatia M."/>
            <person name="Cooper J."/>
            <person name="Damon W."/>
            <person name="Desjardin D."/>
            <person name="Finy P."/>
            <person name="Geml J."/>
            <person name="Haridas S."/>
            <person name="Hughes K."/>
            <person name="Justo A."/>
            <person name="Karasinski D."/>
            <person name="Kautmanova I."/>
            <person name="Kiss B."/>
            <person name="Kocsube S."/>
            <person name="Kotiranta H."/>
            <person name="LaButti K.M."/>
            <person name="Lechner B.E."/>
            <person name="Liimatainen K."/>
            <person name="Lipzen A."/>
            <person name="Lukacs Z."/>
            <person name="Mihaltcheva S."/>
            <person name="Morgado L.N."/>
            <person name="Niskanen T."/>
            <person name="Noordeloos M.E."/>
            <person name="Ohm R.A."/>
            <person name="Ortiz-Santana B."/>
            <person name="Ovrebo C."/>
            <person name="Racz N."/>
            <person name="Riley R."/>
            <person name="Savchenko A."/>
            <person name="Shiryaev A."/>
            <person name="Soop K."/>
            <person name="Spirin V."/>
            <person name="Szebenyi C."/>
            <person name="Tomsovsky M."/>
            <person name="Tulloss R.E."/>
            <person name="Uehling J."/>
            <person name="Grigoriev I.V."/>
            <person name="Vagvolgyi C."/>
            <person name="Papp T."/>
            <person name="Martin F.M."/>
            <person name="Miettinen O."/>
            <person name="Hibbett D.S."/>
            <person name="Nagy L.G."/>
        </authorList>
    </citation>
    <scope>NUCLEOTIDE SEQUENCE [LARGE SCALE GENOMIC DNA]</scope>
    <source>
        <strain evidence="3 4">FP101781</strain>
    </source>
</reference>
<organism evidence="3 4">
    <name type="scientific">Coprinellus micaceus</name>
    <name type="common">Glistening ink-cap mushroom</name>
    <name type="synonym">Coprinus micaceus</name>
    <dbReference type="NCBI Taxonomy" id="71717"/>
    <lineage>
        <taxon>Eukaryota</taxon>
        <taxon>Fungi</taxon>
        <taxon>Dikarya</taxon>
        <taxon>Basidiomycota</taxon>
        <taxon>Agaricomycotina</taxon>
        <taxon>Agaricomycetes</taxon>
        <taxon>Agaricomycetidae</taxon>
        <taxon>Agaricales</taxon>
        <taxon>Agaricineae</taxon>
        <taxon>Psathyrellaceae</taxon>
        <taxon>Coprinellus</taxon>
    </lineage>
</organism>
<evidence type="ECO:0000256" key="2">
    <source>
        <dbReference type="SAM" id="MobiDB-lite"/>
    </source>
</evidence>
<sequence length="880" mass="95654">MPEIRRDPSKPDFELDVSPAQRAQLRRVLLQALQEDEDPFGVMEEIEELIDNALEVLKTFAMITSYLAAIDALNLLGKPTAFSLEFAAIELLYSGLLVSLRNHASENVARMDRYQHVVLSVIQDPKIKPAVKIATLESFLSEFDKQQEQADKIRDTFEKLLSQLGSFADRLDAFSAQAGGQIDKDIKEIQRKIKDIQEKIEKKKKDVCPLSSLWPEIASAAAIGGMFTKPVASIVATYSAATAVKTGGVIAGSTSAVTLLCIVAPIATAGMITYGIWAAVDASLALAALAEITRLQGELIAAEARLADAQRKKRDLANVNSTVKASSALVRSAFARLSLMTGVWKAIMIDAQSLLDLIRSGASAQTINELAFLANMFYGQLARALQMVASKASPRPSSEQPAAKASKALDSLMDHFGSTEGGTADLIPQCESWPSPAERTPGKPQIDAAGLTSKIEALLRNADLLKDIKSGSNQEKLLGTLFGMGNVKGFTTVSSSSKDFSDRLLKEYGINPSQPFHVPDVQVYMMNRFRSLRPFISRTQYRGIVPGIGTTLAPYFRDRQTFGQIYNFTQWFLHRVPRRIASRMGYPGFPRPMMPANPAGTDEVVRARVVVPPLVHWRRDYYLRIFMWMMMGYFFPWRTWLKQLRQQIIQSFWAWYYGPVTEHPGPNFGGDEDQNEGGGGGPIGGGGPASGGGSGPIATFASGGGQTAVSSGATEHIVTHATEEDTPQAPVLDLTVSVTENNVQASMGSFSAQWPNDGVKGAVWRWLGFEEGSGGDLGFWDYYAGSSVVGDMTTAEHVHALNLVQLMMVTPDTRIGITDEGLYKVLHALDTAYTTHSDGGQTGIVHACAAANHIDGVPRPLMAMCLQKVILKHENLGSSS</sequence>
<evidence type="ECO:0000256" key="1">
    <source>
        <dbReference type="SAM" id="Coils"/>
    </source>
</evidence>
<gene>
    <name evidence="3" type="ORF">FA13DRAFT_1792187</name>
</gene>
<dbReference type="SUPFAM" id="SSF58100">
    <property type="entry name" value="Bacterial hemolysins"/>
    <property type="match status" value="1"/>
</dbReference>
<feature type="compositionally biased region" description="Gly residues" evidence="2">
    <location>
        <begin position="676"/>
        <end position="695"/>
    </location>
</feature>
<feature type="coiled-coil region" evidence="1">
    <location>
        <begin position="292"/>
        <end position="319"/>
    </location>
</feature>
<keyword evidence="1" id="KW-0175">Coiled coil</keyword>
<feature type="coiled-coil region" evidence="1">
    <location>
        <begin position="143"/>
        <end position="206"/>
    </location>
</feature>
<proteinExistence type="predicted"/>
<dbReference type="OrthoDB" id="2961750at2759"/>
<dbReference type="AlphaFoldDB" id="A0A4Y7T8W0"/>
<feature type="region of interest" description="Disordered" evidence="2">
    <location>
        <begin position="664"/>
        <end position="711"/>
    </location>
</feature>
<protein>
    <submittedName>
        <fullName evidence="3">Uncharacterized protein</fullName>
    </submittedName>
</protein>
<keyword evidence="4" id="KW-1185">Reference proteome</keyword>
<name>A0A4Y7T8W0_COPMI</name>
<evidence type="ECO:0000313" key="4">
    <source>
        <dbReference type="Proteomes" id="UP000298030"/>
    </source>
</evidence>